<evidence type="ECO:0000313" key="1">
    <source>
        <dbReference type="EMBL" id="CDY69970.1"/>
    </source>
</evidence>
<gene>
    <name evidence="1" type="primary">BnaAnng32180D</name>
    <name evidence="1" type="ORF">GSBRNA2T00093963001</name>
</gene>
<reference evidence="1 2" key="1">
    <citation type="journal article" date="2014" name="Science">
        <title>Plant genetics. Early allopolyploid evolution in the post-Neolithic Brassica napus oilseed genome.</title>
        <authorList>
            <person name="Chalhoub B."/>
            <person name="Denoeud F."/>
            <person name="Liu S."/>
            <person name="Parkin I.A."/>
            <person name="Tang H."/>
            <person name="Wang X."/>
            <person name="Chiquet J."/>
            <person name="Belcram H."/>
            <person name="Tong C."/>
            <person name="Samans B."/>
            <person name="Correa M."/>
            <person name="Da Silva C."/>
            <person name="Just J."/>
            <person name="Falentin C."/>
            <person name="Koh C.S."/>
            <person name="Le Clainche I."/>
            <person name="Bernard M."/>
            <person name="Bento P."/>
            <person name="Noel B."/>
            <person name="Labadie K."/>
            <person name="Alberti A."/>
            <person name="Charles M."/>
            <person name="Arnaud D."/>
            <person name="Guo H."/>
            <person name="Daviaud C."/>
            <person name="Alamery S."/>
            <person name="Jabbari K."/>
            <person name="Zhao M."/>
            <person name="Edger P.P."/>
            <person name="Chelaifa H."/>
            <person name="Tack D."/>
            <person name="Lassalle G."/>
            <person name="Mestiri I."/>
            <person name="Schnel N."/>
            <person name="Le Paslier M.C."/>
            <person name="Fan G."/>
            <person name="Renault V."/>
            <person name="Bayer P.E."/>
            <person name="Golicz A.A."/>
            <person name="Manoli S."/>
            <person name="Lee T.H."/>
            <person name="Thi V.H."/>
            <person name="Chalabi S."/>
            <person name="Hu Q."/>
            <person name="Fan C."/>
            <person name="Tollenaere R."/>
            <person name="Lu Y."/>
            <person name="Battail C."/>
            <person name="Shen J."/>
            <person name="Sidebottom C.H."/>
            <person name="Wang X."/>
            <person name="Canaguier A."/>
            <person name="Chauveau A."/>
            <person name="Berard A."/>
            <person name="Deniot G."/>
            <person name="Guan M."/>
            <person name="Liu Z."/>
            <person name="Sun F."/>
            <person name="Lim Y.P."/>
            <person name="Lyons E."/>
            <person name="Town C.D."/>
            <person name="Bancroft I."/>
            <person name="Wang X."/>
            <person name="Meng J."/>
            <person name="Ma J."/>
            <person name="Pires J.C."/>
            <person name="King G.J."/>
            <person name="Brunel D."/>
            <person name="Delourme R."/>
            <person name="Renard M."/>
            <person name="Aury J.M."/>
            <person name="Adams K.L."/>
            <person name="Batley J."/>
            <person name="Snowdon R.J."/>
            <person name="Tost J."/>
            <person name="Edwards D."/>
            <person name="Zhou Y."/>
            <person name="Hua W."/>
            <person name="Sharpe A.G."/>
            <person name="Paterson A.H."/>
            <person name="Guan C."/>
            <person name="Wincker P."/>
        </authorList>
    </citation>
    <scope>NUCLEOTIDE SEQUENCE [LARGE SCALE GENOMIC DNA]</scope>
    <source>
        <strain evidence="2">cv. Darmor-bzh</strain>
    </source>
</reference>
<organism evidence="1 2">
    <name type="scientific">Brassica napus</name>
    <name type="common">Rape</name>
    <dbReference type="NCBI Taxonomy" id="3708"/>
    <lineage>
        <taxon>Eukaryota</taxon>
        <taxon>Viridiplantae</taxon>
        <taxon>Streptophyta</taxon>
        <taxon>Embryophyta</taxon>
        <taxon>Tracheophyta</taxon>
        <taxon>Spermatophyta</taxon>
        <taxon>Magnoliopsida</taxon>
        <taxon>eudicotyledons</taxon>
        <taxon>Gunneridae</taxon>
        <taxon>Pentapetalae</taxon>
        <taxon>rosids</taxon>
        <taxon>malvids</taxon>
        <taxon>Brassicales</taxon>
        <taxon>Brassicaceae</taxon>
        <taxon>Brassiceae</taxon>
        <taxon>Brassica</taxon>
    </lineage>
</organism>
<dbReference type="AlphaFoldDB" id="A0A078JU43"/>
<protein>
    <submittedName>
        <fullName evidence="1">BnaAnng32180D protein</fullName>
    </submittedName>
</protein>
<keyword evidence="2" id="KW-1185">Reference proteome</keyword>
<dbReference type="EMBL" id="LK040802">
    <property type="protein sequence ID" value="CDY69970.1"/>
    <property type="molecule type" value="Genomic_DNA"/>
</dbReference>
<name>A0A078JU43_BRANA</name>
<dbReference type="PaxDb" id="3708-A0A078JU43"/>
<evidence type="ECO:0000313" key="2">
    <source>
        <dbReference type="Proteomes" id="UP000028999"/>
    </source>
</evidence>
<proteinExistence type="predicted"/>
<dbReference type="Gramene" id="CDY69970">
    <property type="protein sequence ID" value="CDY69970"/>
    <property type="gene ID" value="GSBRNA2T00093963001"/>
</dbReference>
<dbReference type="Proteomes" id="UP000028999">
    <property type="component" value="Unassembled WGS sequence"/>
</dbReference>
<accession>A0A078JU43</accession>
<sequence length="66" mass="7381">MSVGQEKEPMAQVYQLQKKPIMKTQQDEASTVVLGSNKTPRSCARSTEKQPLQLHNKYAALTIASY</sequence>